<accession>X0YFQ9</accession>
<evidence type="ECO:0000313" key="1">
    <source>
        <dbReference type="EMBL" id="GAG46037.1"/>
    </source>
</evidence>
<organism evidence="1">
    <name type="scientific">marine sediment metagenome</name>
    <dbReference type="NCBI Taxonomy" id="412755"/>
    <lineage>
        <taxon>unclassified sequences</taxon>
        <taxon>metagenomes</taxon>
        <taxon>ecological metagenomes</taxon>
    </lineage>
</organism>
<reference evidence="1" key="1">
    <citation type="journal article" date="2014" name="Front. Microbiol.">
        <title>High frequency of phylogenetically diverse reductive dehalogenase-homologous genes in deep subseafloor sedimentary metagenomes.</title>
        <authorList>
            <person name="Kawai M."/>
            <person name="Futagami T."/>
            <person name="Toyoda A."/>
            <person name="Takaki Y."/>
            <person name="Nishi S."/>
            <person name="Hori S."/>
            <person name="Arai W."/>
            <person name="Tsubouchi T."/>
            <person name="Morono Y."/>
            <person name="Uchiyama I."/>
            <person name="Ito T."/>
            <person name="Fujiyama A."/>
            <person name="Inagaki F."/>
            <person name="Takami H."/>
        </authorList>
    </citation>
    <scope>NUCLEOTIDE SEQUENCE</scope>
    <source>
        <strain evidence="1">Expedition CK06-06</strain>
    </source>
</reference>
<dbReference type="AlphaFoldDB" id="X0YFQ9"/>
<name>X0YFQ9_9ZZZZ</name>
<proteinExistence type="predicted"/>
<comment type="caution">
    <text evidence="1">The sequence shown here is derived from an EMBL/GenBank/DDBJ whole genome shotgun (WGS) entry which is preliminary data.</text>
</comment>
<sequence length="94" mass="10703">MIRTYQNKRGVSFKVSPAGNTFFETHPSETVLVKPRSELSSLSKARVDEYTIEVIHREHNSVCDAGYVYLSREQLKALRVSIDEALRDTDETGK</sequence>
<dbReference type="EMBL" id="BARS01050185">
    <property type="protein sequence ID" value="GAG46037.1"/>
    <property type="molecule type" value="Genomic_DNA"/>
</dbReference>
<gene>
    <name evidence="1" type="ORF">S01H1_74964</name>
</gene>
<protein>
    <submittedName>
        <fullName evidence="1">Uncharacterized protein</fullName>
    </submittedName>
</protein>